<dbReference type="InterPro" id="IPR007676">
    <property type="entry name" value="Ribophorin_I"/>
</dbReference>
<comment type="pathway">
    <text evidence="3 10">Protein modification; protein glycosylation.</text>
</comment>
<evidence type="ECO:0000256" key="5">
    <source>
        <dbReference type="ARBA" id="ARBA00022692"/>
    </source>
</evidence>
<evidence type="ECO:0000313" key="12">
    <source>
        <dbReference type="Proteomes" id="UP000769157"/>
    </source>
</evidence>
<comment type="caution">
    <text evidence="11">The sequence shown here is derived from an EMBL/GenBank/DDBJ whole genome shotgun (WGS) entry which is preliminary data.</text>
</comment>
<dbReference type="PANTHER" id="PTHR21049:SF0">
    <property type="entry name" value="DOLICHYL-DIPHOSPHOOLIGOSACCHARIDE--PROTEIN GLYCOSYLTRANSFERASE SUBUNIT 1"/>
    <property type="match status" value="1"/>
</dbReference>
<reference evidence="11" key="2">
    <citation type="submission" date="2021-01" db="EMBL/GenBank/DDBJ databases">
        <authorList>
            <person name="Schikora-Tamarit M.A."/>
        </authorList>
    </citation>
    <scope>NUCLEOTIDE SEQUENCE</scope>
    <source>
        <strain evidence="11">CBS6075</strain>
    </source>
</reference>
<protein>
    <recommendedName>
        <fullName evidence="10">Dolichyl-diphosphooligosaccharide--protein glycosyltransferase subunit 1</fullName>
    </recommendedName>
</protein>
<dbReference type="AlphaFoldDB" id="A0A9P8NXN9"/>
<dbReference type="GeneID" id="70238776"/>
<feature type="chain" id="PRO_5040539472" description="Dolichyl-diphosphooligosaccharide--protein glycosyltransferase subunit 1" evidence="10">
    <location>
        <begin position="20"/>
        <end position="471"/>
    </location>
</feature>
<dbReference type="Proteomes" id="UP000769157">
    <property type="component" value="Unassembled WGS sequence"/>
</dbReference>
<dbReference type="PANTHER" id="PTHR21049">
    <property type="entry name" value="RIBOPHORIN I"/>
    <property type="match status" value="1"/>
</dbReference>
<gene>
    <name evidence="11" type="ORF">OGAPHI_006812</name>
</gene>
<keyword evidence="8 10" id="KW-1133">Transmembrane helix</keyword>
<evidence type="ECO:0000256" key="8">
    <source>
        <dbReference type="ARBA" id="ARBA00022989"/>
    </source>
</evidence>
<organism evidence="11 12">
    <name type="scientific">Ogataea philodendri</name>
    <dbReference type="NCBI Taxonomy" id="1378263"/>
    <lineage>
        <taxon>Eukaryota</taxon>
        <taxon>Fungi</taxon>
        <taxon>Dikarya</taxon>
        <taxon>Ascomycota</taxon>
        <taxon>Saccharomycotina</taxon>
        <taxon>Pichiomycetes</taxon>
        <taxon>Pichiales</taxon>
        <taxon>Pichiaceae</taxon>
        <taxon>Ogataea</taxon>
    </lineage>
</organism>
<accession>A0A9P8NXN9</accession>
<evidence type="ECO:0000256" key="3">
    <source>
        <dbReference type="ARBA" id="ARBA00004922"/>
    </source>
</evidence>
<comment type="function">
    <text evidence="1 10">Subunit of the oligosaccharyl transferase (OST) complex that catalyzes the initial transfer of a defined glycan (Glc(3)Man(9)GlcNAc(2) in eukaryotes) from the lipid carrier dolichol-pyrophosphate to an asparagine residue within an Asn-X-Ser/Thr consensus motif in nascent polypeptide chains, the first step in protein N-glycosylation. N-glycosylation occurs cotranslationally and the complex associates with the Sec61 complex at the channel-forming translocon complex that mediates protein translocation across the endoplasmic reticulum (ER). All subunits are required for a maximal enzyme activity.</text>
</comment>
<dbReference type="RefSeq" id="XP_046058529.1">
    <property type="nucleotide sequence ID" value="XM_046208138.1"/>
</dbReference>
<reference evidence="11" key="1">
    <citation type="journal article" date="2021" name="Open Biol.">
        <title>Shared evolutionary footprints suggest mitochondrial oxidative damage underlies multiple complex I losses in fungi.</title>
        <authorList>
            <person name="Schikora-Tamarit M.A."/>
            <person name="Marcet-Houben M."/>
            <person name="Nosek J."/>
            <person name="Gabaldon T."/>
        </authorList>
    </citation>
    <scope>NUCLEOTIDE SEQUENCE</scope>
    <source>
        <strain evidence="11">CBS6075</strain>
    </source>
</reference>
<keyword evidence="12" id="KW-1185">Reference proteome</keyword>
<dbReference type="GO" id="GO:0008250">
    <property type="term" value="C:oligosaccharyltransferase complex"/>
    <property type="evidence" value="ECO:0007669"/>
    <property type="project" value="UniProtKB-UniRule"/>
</dbReference>
<evidence type="ECO:0000256" key="10">
    <source>
        <dbReference type="RuleBase" id="RU361143"/>
    </source>
</evidence>
<evidence type="ECO:0000313" key="11">
    <source>
        <dbReference type="EMBL" id="KAH3661405.1"/>
    </source>
</evidence>
<feature type="signal peptide" evidence="10">
    <location>
        <begin position="1"/>
        <end position="19"/>
    </location>
</feature>
<feature type="transmembrane region" description="Helical" evidence="10">
    <location>
        <begin position="443"/>
        <end position="460"/>
    </location>
</feature>
<dbReference type="Pfam" id="PF04597">
    <property type="entry name" value="Ribophorin_I"/>
    <property type="match status" value="1"/>
</dbReference>
<keyword evidence="7 10" id="KW-0256">Endoplasmic reticulum</keyword>
<name>A0A9P8NXN9_9ASCO</name>
<keyword evidence="9 10" id="KW-0472">Membrane</keyword>
<dbReference type="OrthoDB" id="310030at2759"/>
<evidence type="ECO:0000256" key="9">
    <source>
        <dbReference type="ARBA" id="ARBA00023136"/>
    </source>
</evidence>
<comment type="subunit">
    <text evidence="10">Component of the oligosaccharyltransferase (OST) complex.</text>
</comment>
<sequence>MRFLTLFSLICSFLLVVQAQPPAQNWENVKYERMVDVLKSYVKERHVIHAKNIAVEPTDEYYFAIPSYLKDEVSLFVAIIDKPRYQDPLLTAELVEDLSSDEIAYYKTKLPYPIAPKSEIHLSFSFILTNQLEAAPKEGPMGAKQTIFFKTTRLALSAYDTLQYELKILGANEAQEVLVDLPANVDPEEFKPSVQNRFLVYGPYTKRFKAHSNLPLVLIFTKIQPLPFVHSLKRDFWVSHWSDSLQLEEYYELTNHGIQLSQGFSRVDWMNGKYTMRPTPVITSIQIPLPKDVDTTDVYFVDKVGNVSTSLFHNGELVLKPRFPIFGGWNYNFTIGWSNKLSSFLKHNNDNHVLRVPLLNGLNDATYENVEFSVYLPEGAKFINIESPIDYKELTVSQEFSYLDITTGHTKVTLVYDNLVDEMRDLEVLVEYEYGLAGLLRKPLAASVYIFGALLGLFFLRKIDLSIKPSA</sequence>
<keyword evidence="6 10" id="KW-0732">Signal</keyword>
<evidence type="ECO:0000256" key="6">
    <source>
        <dbReference type="ARBA" id="ARBA00022729"/>
    </source>
</evidence>
<evidence type="ECO:0000256" key="2">
    <source>
        <dbReference type="ARBA" id="ARBA00004115"/>
    </source>
</evidence>
<dbReference type="EMBL" id="JAEUBE010000487">
    <property type="protein sequence ID" value="KAH3661405.1"/>
    <property type="molecule type" value="Genomic_DNA"/>
</dbReference>
<dbReference type="GO" id="GO:0018279">
    <property type="term" value="P:protein N-linked glycosylation via asparagine"/>
    <property type="evidence" value="ECO:0007669"/>
    <property type="project" value="TreeGrafter"/>
</dbReference>
<comment type="subcellular location">
    <subcellularLocation>
        <location evidence="2 10">Endoplasmic reticulum membrane</location>
        <topology evidence="2 10">Single-pass type I membrane protein</topology>
    </subcellularLocation>
</comment>
<proteinExistence type="inferred from homology"/>
<comment type="similarity">
    <text evidence="4 10">Belongs to the OST1 family.</text>
</comment>
<evidence type="ECO:0000256" key="4">
    <source>
        <dbReference type="ARBA" id="ARBA00008905"/>
    </source>
</evidence>
<evidence type="ECO:0000256" key="7">
    <source>
        <dbReference type="ARBA" id="ARBA00022824"/>
    </source>
</evidence>
<evidence type="ECO:0000256" key="1">
    <source>
        <dbReference type="ARBA" id="ARBA00002791"/>
    </source>
</evidence>
<keyword evidence="5 10" id="KW-0812">Transmembrane</keyword>